<comment type="caution">
    <text evidence="5">The sequence shown here is derived from an EMBL/GenBank/DDBJ whole genome shotgun (WGS) entry which is preliminary data.</text>
</comment>
<dbReference type="InterPro" id="IPR001208">
    <property type="entry name" value="MCM_dom"/>
</dbReference>
<organism evidence="5 6">
    <name type="scientific">Candidatus Taylorbacteria bacterium RIFCSPLOWO2_01_FULL_48_100</name>
    <dbReference type="NCBI Taxonomy" id="1802322"/>
    <lineage>
        <taxon>Bacteria</taxon>
        <taxon>Candidatus Tayloriibacteriota</taxon>
    </lineage>
</organism>
<dbReference type="EMBL" id="MHSA01000021">
    <property type="protein sequence ID" value="OHA33910.1"/>
    <property type="molecule type" value="Genomic_DNA"/>
</dbReference>
<dbReference type="PRINTS" id="PR01657">
    <property type="entry name" value="MCMFAMILY"/>
</dbReference>
<dbReference type="Pfam" id="PF01078">
    <property type="entry name" value="Mg_chelatase"/>
    <property type="match status" value="1"/>
</dbReference>
<gene>
    <name evidence="5" type="ORF">A2938_02705</name>
</gene>
<dbReference type="Gene3D" id="3.40.50.300">
    <property type="entry name" value="P-loop containing nucleotide triphosphate hydrolases"/>
    <property type="match status" value="1"/>
</dbReference>
<dbReference type="GO" id="GO:0003677">
    <property type="term" value="F:DNA binding"/>
    <property type="evidence" value="ECO:0007669"/>
    <property type="project" value="InterPro"/>
</dbReference>
<evidence type="ECO:0000313" key="5">
    <source>
        <dbReference type="EMBL" id="OHA33910.1"/>
    </source>
</evidence>
<dbReference type="GO" id="GO:0005524">
    <property type="term" value="F:ATP binding"/>
    <property type="evidence" value="ECO:0007669"/>
    <property type="project" value="UniProtKB-KW"/>
</dbReference>
<feature type="domain" description="AAA+ ATPase" evidence="4">
    <location>
        <begin position="228"/>
        <end position="409"/>
    </location>
</feature>
<dbReference type="InterPro" id="IPR014721">
    <property type="entry name" value="Ribsml_uS5_D2-typ_fold_subgr"/>
</dbReference>
<evidence type="ECO:0000313" key="6">
    <source>
        <dbReference type="Proteomes" id="UP000177797"/>
    </source>
</evidence>
<proteinExistence type="inferred from homology"/>
<dbReference type="SUPFAM" id="SSF52540">
    <property type="entry name" value="P-loop containing nucleoside triphosphate hydrolases"/>
    <property type="match status" value="1"/>
</dbReference>
<dbReference type="SMART" id="SM00382">
    <property type="entry name" value="AAA"/>
    <property type="match status" value="1"/>
</dbReference>
<dbReference type="AlphaFoldDB" id="A0A1G2NCX7"/>
<dbReference type="InterPro" id="IPR000523">
    <property type="entry name" value="Mg_chelatse_chII-like_cat_dom"/>
</dbReference>
<dbReference type="InterPro" id="IPR045006">
    <property type="entry name" value="CHLI-like"/>
</dbReference>
<keyword evidence="2" id="KW-0547">Nucleotide-binding</keyword>
<dbReference type="Pfam" id="PF13541">
    <property type="entry name" value="ChlI"/>
    <property type="match status" value="1"/>
</dbReference>
<accession>A0A1G2NCX7</accession>
<dbReference type="InterPro" id="IPR020568">
    <property type="entry name" value="Ribosomal_Su5_D2-typ_SF"/>
</dbReference>
<name>A0A1G2NCX7_9BACT</name>
<evidence type="ECO:0000259" key="4">
    <source>
        <dbReference type="SMART" id="SM00382"/>
    </source>
</evidence>
<dbReference type="InterPro" id="IPR027417">
    <property type="entry name" value="P-loop_NTPase"/>
</dbReference>
<comment type="similarity">
    <text evidence="1">Belongs to the Mg-chelatase subunits D/I family. ComM subfamily.</text>
</comment>
<sequence length="525" mass="57156">MSFAKVWSAETHLLTPHLISVEADIAGGLHSFSVVGLPDKAVEESRDRVSAAIKNSGFKSPKQKNQKVTISLAPADLKKEGPAFDLPVALAYLKAVGAIRFAPEKKLFLGELSLDGELRPVAGVLPLVEEARKRDFEEVFVPQGNAREAALIRGIQVYAAPTLTAVIAHLIPKDLAGDGDETPFVKKRALKQVHETAIPDEPPEAQIDLSDIKGQETAKRGLEIAAAGGHNILLWGPPGTGKTMLAKAFAGLLPPLSFQEMLEVTGIHSVAGKLRDTIVSHPPVRSPHHTSSYVSITGGGAIPKPGEATLAHRGVLFLDEFPEFDRRVIDTLREPLEERMISVSRARGSAHFPAHFILIAAMNPCPCGNKGVKGKSCVCGANAAERYRRKISGPVIDRIDLAIEVSAVEYGKLSDEARDGSESKEVRERVIAARKRQEERFKKAKLKAKTNADTPAKHIARIIPLDEKTKGMLNANARRLDLSARSYHRVMKLARTIADLAERDEVTEDDILEALSYRPKQIINQ</sequence>
<evidence type="ECO:0000256" key="1">
    <source>
        <dbReference type="ARBA" id="ARBA00006354"/>
    </source>
</evidence>
<dbReference type="PANTHER" id="PTHR32039:SF7">
    <property type="entry name" value="COMPETENCE PROTEIN COMM"/>
    <property type="match status" value="1"/>
</dbReference>
<dbReference type="InterPro" id="IPR004482">
    <property type="entry name" value="Mg_chelat-rel"/>
</dbReference>
<dbReference type="InterPro" id="IPR025158">
    <property type="entry name" value="Mg_chelat-rel_C"/>
</dbReference>
<dbReference type="Gene3D" id="3.30.230.10">
    <property type="match status" value="1"/>
</dbReference>
<dbReference type="NCBIfam" id="TIGR00368">
    <property type="entry name" value="YifB family Mg chelatase-like AAA ATPase"/>
    <property type="match status" value="1"/>
</dbReference>
<dbReference type="SUPFAM" id="SSF54211">
    <property type="entry name" value="Ribosomal protein S5 domain 2-like"/>
    <property type="match status" value="1"/>
</dbReference>
<evidence type="ECO:0000256" key="3">
    <source>
        <dbReference type="ARBA" id="ARBA00022840"/>
    </source>
</evidence>
<dbReference type="Pfam" id="PF13335">
    <property type="entry name" value="Mg_chelatase_C"/>
    <property type="match status" value="1"/>
</dbReference>
<protein>
    <recommendedName>
        <fullName evidence="4">AAA+ ATPase domain-containing protein</fullName>
    </recommendedName>
</protein>
<dbReference type="PANTHER" id="PTHR32039">
    <property type="entry name" value="MAGNESIUM-CHELATASE SUBUNIT CHLI"/>
    <property type="match status" value="1"/>
</dbReference>
<evidence type="ECO:0000256" key="2">
    <source>
        <dbReference type="ARBA" id="ARBA00022741"/>
    </source>
</evidence>
<keyword evidence="3" id="KW-0067">ATP-binding</keyword>
<reference evidence="5 6" key="1">
    <citation type="journal article" date="2016" name="Nat. Commun.">
        <title>Thousands of microbial genomes shed light on interconnected biogeochemical processes in an aquifer system.</title>
        <authorList>
            <person name="Anantharaman K."/>
            <person name="Brown C.T."/>
            <person name="Hug L.A."/>
            <person name="Sharon I."/>
            <person name="Castelle C.J."/>
            <person name="Probst A.J."/>
            <person name="Thomas B.C."/>
            <person name="Singh A."/>
            <person name="Wilkins M.J."/>
            <person name="Karaoz U."/>
            <person name="Brodie E.L."/>
            <person name="Williams K.H."/>
            <person name="Hubbard S.S."/>
            <person name="Banfield J.F."/>
        </authorList>
    </citation>
    <scope>NUCLEOTIDE SEQUENCE [LARGE SCALE GENOMIC DNA]</scope>
</reference>
<dbReference type="InterPro" id="IPR003593">
    <property type="entry name" value="AAA+_ATPase"/>
</dbReference>
<dbReference type="Proteomes" id="UP000177797">
    <property type="component" value="Unassembled WGS sequence"/>
</dbReference>